<dbReference type="OrthoDB" id="5959240at2759"/>
<comment type="caution">
    <text evidence="1">The sequence shown here is derived from an EMBL/GenBank/DDBJ whole genome shotgun (WGS) entry which is preliminary data.</text>
</comment>
<evidence type="ECO:0000313" key="2">
    <source>
        <dbReference type="Proteomes" id="UP001163046"/>
    </source>
</evidence>
<organism evidence="1 2">
    <name type="scientific">Desmophyllum pertusum</name>
    <dbReference type="NCBI Taxonomy" id="174260"/>
    <lineage>
        <taxon>Eukaryota</taxon>
        <taxon>Metazoa</taxon>
        <taxon>Cnidaria</taxon>
        <taxon>Anthozoa</taxon>
        <taxon>Hexacorallia</taxon>
        <taxon>Scleractinia</taxon>
        <taxon>Caryophylliina</taxon>
        <taxon>Caryophylliidae</taxon>
        <taxon>Desmophyllum</taxon>
    </lineage>
</organism>
<dbReference type="Proteomes" id="UP001163046">
    <property type="component" value="Unassembled WGS sequence"/>
</dbReference>
<name>A0A9W9Y6S5_9CNID</name>
<reference evidence="1" key="1">
    <citation type="submission" date="2023-01" db="EMBL/GenBank/DDBJ databases">
        <title>Genome assembly of the deep-sea coral Lophelia pertusa.</title>
        <authorList>
            <person name="Herrera S."/>
            <person name="Cordes E."/>
        </authorList>
    </citation>
    <scope>NUCLEOTIDE SEQUENCE</scope>
    <source>
        <strain evidence="1">USNM1676648</strain>
        <tissue evidence="1">Polyp</tissue>
    </source>
</reference>
<sequence length="64" mass="7429">MFFLIKDFVKSLHGKDDFPCCCWTCANFLFFEVSVISDDKKLSIKADRCYATPTSGSEEFFEIR</sequence>
<gene>
    <name evidence="1" type="ORF">OS493_039416</name>
</gene>
<proteinExistence type="predicted"/>
<accession>A0A9W9Y6S5</accession>
<dbReference type="AlphaFoldDB" id="A0A9W9Y6S5"/>
<dbReference type="EMBL" id="MU827965">
    <property type="protein sequence ID" value="KAJ7313004.1"/>
    <property type="molecule type" value="Genomic_DNA"/>
</dbReference>
<keyword evidence="2" id="KW-1185">Reference proteome</keyword>
<feature type="non-terminal residue" evidence="1">
    <location>
        <position position="64"/>
    </location>
</feature>
<protein>
    <submittedName>
        <fullName evidence="1">Uncharacterized protein</fullName>
    </submittedName>
</protein>
<evidence type="ECO:0000313" key="1">
    <source>
        <dbReference type="EMBL" id="KAJ7313004.1"/>
    </source>
</evidence>